<evidence type="ECO:0000313" key="3">
    <source>
        <dbReference type="Proteomes" id="UP000729357"/>
    </source>
</evidence>
<dbReference type="PANTHER" id="PTHR40788:SF1">
    <property type="entry name" value="IPA PROTEIN"/>
    <property type="match status" value="1"/>
</dbReference>
<evidence type="ECO:0000256" key="1">
    <source>
        <dbReference type="SAM" id="MobiDB-lite"/>
    </source>
</evidence>
<keyword evidence="3" id="KW-1185">Reference proteome</keyword>
<dbReference type="Proteomes" id="UP000729357">
    <property type="component" value="Unassembled WGS sequence"/>
</dbReference>
<gene>
    <name evidence="2" type="ORF">KCU98_g361</name>
</gene>
<dbReference type="AlphaFoldDB" id="A0A9P8G5B9"/>
<comment type="caution">
    <text evidence="2">The sequence shown here is derived from an EMBL/GenBank/DDBJ whole genome shotgun (WGS) entry which is preliminary data.</text>
</comment>
<dbReference type="PANTHER" id="PTHR40788">
    <property type="entry name" value="CLR5 DOMAIN-CONTAINING PROTEIN-RELATED"/>
    <property type="match status" value="1"/>
</dbReference>
<feature type="compositionally biased region" description="Polar residues" evidence="1">
    <location>
        <begin position="679"/>
        <end position="693"/>
    </location>
</feature>
<proteinExistence type="predicted"/>
<reference evidence="2" key="1">
    <citation type="journal article" date="2021" name="J Fungi (Basel)">
        <title>Virulence traits and population genomics of the black yeast Aureobasidium melanogenum.</title>
        <authorList>
            <person name="Cernosa A."/>
            <person name="Sun X."/>
            <person name="Gostincar C."/>
            <person name="Fang C."/>
            <person name="Gunde-Cimerman N."/>
            <person name="Song Z."/>
        </authorList>
    </citation>
    <scope>NUCLEOTIDE SEQUENCE</scope>
    <source>
        <strain evidence="2">EXF-9298</strain>
    </source>
</reference>
<feature type="region of interest" description="Disordered" evidence="1">
    <location>
        <begin position="669"/>
        <end position="708"/>
    </location>
</feature>
<accession>A0A9P8G5B9</accession>
<reference evidence="2" key="2">
    <citation type="submission" date="2021-08" db="EMBL/GenBank/DDBJ databases">
        <authorList>
            <person name="Gostincar C."/>
            <person name="Sun X."/>
            <person name="Song Z."/>
            <person name="Gunde-Cimerman N."/>
        </authorList>
    </citation>
    <scope>NUCLEOTIDE SEQUENCE</scope>
    <source>
        <strain evidence="2">EXF-9298</strain>
    </source>
</reference>
<protein>
    <submittedName>
        <fullName evidence="2">Uncharacterized protein</fullName>
    </submittedName>
</protein>
<dbReference type="EMBL" id="JAHFXS010000002">
    <property type="protein sequence ID" value="KAG9991405.1"/>
    <property type="molecule type" value="Genomic_DNA"/>
</dbReference>
<evidence type="ECO:0000313" key="2">
    <source>
        <dbReference type="EMBL" id="KAG9991405.1"/>
    </source>
</evidence>
<sequence length="805" mass="92942">MREIRDDHCGYESVISPDAARTLLADLMKKINTDRAYLANACEQFGNTIASRWRKKSRDKREALLLQADPTIEKDAEFRFREENEKYTETEPWSKLRTEKGCTWQEARRNKRKNWLLPYMSTAVMKANPSVLLGLIHHRIHHSLEEWAPFDNEQLRHGWATGDLALEYCGHACVVMHGIDYGKLVPWDREAAERWDIIGYPRARLIIEAQALVFFRLRSIVDIILEGINPESVGASGKWQEMVRAGFKQTNAIELWSDYINQPFSSPPNFDVDYYCSVARARMQAAQDHLWLLQTDVSYARRFIKVMAAGEVYRSNWKFVLIGGDIREAILDCLRWVQLDKEWSSVQEQYRRFRDSIRPGQPLPRSLELSLAILERALLDSMDKRIKHLTVYITQRPGFQHYYKFTMLDEIIDHGSHFAFANAKTLLTRSEPEQYVEDPLDWTLTQLMGPPDTELRFDYAELFAKLEAHLAEADHKDRERLDETLYVKFSEFATHHEMLSAVRLHRPAYIRRGPEDIEDMLKENSTPFTRSLVQPKSGHLGTAMFPTRSLERFDQLNKEKPAVGCRNKAWLDFRTTEREALASFWTQAREALRTELSNTRMRQEEIDHALSLLSFSTSKEYAEMVEVERSDVLEAIAAAAESKKATSTALLSDAFWETGPDVSRLAIDQRAPKPKTRPIQPTNKPIDDTTSLKPSIDKDTEVPNPLQIPATPRALDIIRKMFPSSAEETSAKDTDWDLFVHAMNDLNFSARNVGGSAVAFEHLSNKKIIFHRPHPVAKIDSIMLQSMGKRLRKHFDWSREVFVGV</sequence>
<organism evidence="2 3">
    <name type="scientific">Aureobasidium melanogenum</name>
    <name type="common">Aureobasidium pullulans var. melanogenum</name>
    <dbReference type="NCBI Taxonomy" id="46634"/>
    <lineage>
        <taxon>Eukaryota</taxon>
        <taxon>Fungi</taxon>
        <taxon>Dikarya</taxon>
        <taxon>Ascomycota</taxon>
        <taxon>Pezizomycotina</taxon>
        <taxon>Dothideomycetes</taxon>
        <taxon>Dothideomycetidae</taxon>
        <taxon>Dothideales</taxon>
        <taxon>Saccotheciaceae</taxon>
        <taxon>Aureobasidium</taxon>
    </lineage>
</organism>
<feature type="non-terminal residue" evidence="2">
    <location>
        <position position="805"/>
    </location>
</feature>
<name>A0A9P8G5B9_AURME</name>